<dbReference type="Proteomes" id="UP000252023">
    <property type="component" value="Chromosome"/>
</dbReference>
<dbReference type="Gene3D" id="3.90.550.10">
    <property type="entry name" value="Spore Coat Polysaccharide Biosynthesis Protein SpsA, Chain A"/>
    <property type="match status" value="1"/>
</dbReference>
<reference evidence="6" key="1">
    <citation type="submission" date="2018-07" db="EMBL/GenBank/DDBJ databases">
        <title>Genome sequencing of Paracoccus sp. SC2-6.</title>
        <authorList>
            <person name="Heo J."/>
            <person name="Kim S.-J."/>
            <person name="Kwon S.-W."/>
        </authorList>
    </citation>
    <scope>NUCLEOTIDE SEQUENCE [LARGE SCALE GENOMIC DNA]</scope>
    <source>
        <strain evidence="6">SC2-6</strain>
    </source>
</reference>
<comment type="similarity">
    <text evidence="1">Belongs to the glycosyltransferase 2 family.</text>
</comment>
<evidence type="ECO:0000313" key="5">
    <source>
        <dbReference type="EMBL" id="AXC48714.1"/>
    </source>
</evidence>
<dbReference type="CDD" id="cd00761">
    <property type="entry name" value="Glyco_tranf_GTA_type"/>
    <property type="match status" value="1"/>
</dbReference>
<protein>
    <submittedName>
        <fullName evidence="5">Glycosyltransferase family 2 protein</fullName>
    </submittedName>
</protein>
<dbReference type="Pfam" id="PF00535">
    <property type="entry name" value="Glycos_transf_2"/>
    <property type="match status" value="1"/>
</dbReference>
<proteinExistence type="inferred from homology"/>
<organism evidence="5 6">
    <name type="scientific">Paracoccus suum</name>
    <dbReference type="NCBI Taxonomy" id="2259340"/>
    <lineage>
        <taxon>Bacteria</taxon>
        <taxon>Pseudomonadati</taxon>
        <taxon>Pseudomonadota</taxon>
        <taxon>Alphaproteobacteria</taxon>
        <taxon>Rhodobacterales</taxon>
        <taxon>Paracoccaceae</taxon>
        <taxon>Paracoccus</taxon>
    </lineage>
</organism>
<dbReference type="SUPFAM" id="SSF53448">
    <property type="entry name" value="Nucleotide-diphospho-sugar transferases"/>
    <property type="match status" value="1"/>
</dbReference>
<dbReference type="OrthoDB" id="153025at2"/>
<dbReference type="RefSeq" id="WP_114075033.1">
    <property type="nucleotide sequence ID" value="NZ_CP030918.1"/>
</dbReference>
<dbReference type="PANTHER" id="PTHR43179:SF12">
    <property type="entry name" value="GALACTOFURANOSYLTRANSFERASE GLFT2"/>
    <property type="match status" value="1"/>
</dbReference>
<dbReference type="GO" id="GO:0016757">
    <property type="term" value="F:glycosyltransferase activity"/>
    <property type="evidence" value="ECO:0007669"/>
    <property type="project" value="UniProtKB-KW"/>
</dbReference>
<keyword evidence="3 5" id="KW-0808">Transferase</keyword>
<dbReference type="PANTHER" id="PTHR43179">
    <property type="entry name" value="RHAMNOSYLTRANSFERASE WBBL"/>
    <property type="match status" value="1"/>
</dbReference>
<feature type="domain" description="Glycosyltransferase 2-like" evidence="4">
    <location>
        <begin position="7"/>
        <end position="126"/>
    </location>
</feature>
<evidence type="ECO:0000256" key="3">
    <source>
        <dbReference type="ARBA" id="ARBA00022679"/>
    </source>
</evidence>
<dbReference type="InterPro" id="IPR001173">
    <property type="entry name" value="Glyco_trans_2-like"/>
</dbReference>
<accession>A0A344PH59</accession>
<evidence type="ECO:0000313" key="6">
    <source>
        <dbReference type="Proteomes" id="UP000252023"/>
    </source>
</evidence>
<dbReference type="KEGG" id="pars:DRW48_02535"/>
<evidence type="ECO:0000256" key="2">
    <source>
        <dbReference type="ARBA" id="ARBA00022676"/>
    </source>
</evidence>
<gene>
    <name evidence="5" type="ORF">DRW48_02535</name>
</gene>
<keyword evidence="2" id="KW-0328">Glycosyltransferase</keyword>
<sequence>MGLPPTSVIIVSRHRPDSLALCLLAMTMQDHPLLEVVLVADPASLAVRPDLRLKRVACDVANISVARNRGIAAASGEVLAFIDDDAVAEPTWAARLAAAFADPKVIAAGGYTRGPHGRSWQVRAEAITPNGPQALPTPPPQVRGAVHLFSPADGITLGLLGTNCAFRAGPLREVGGFDSAFPYHLDESDLVMRLAARFPRAATALVPAAEVIHGTAPSDRRDAARVPRDLTCIGRSEAIFTLRHGGDSALIEPRQRRRLVRHMLAGRLDPLGVGPRLASLRIGMADGFALRRPPPEALSTPEASELQPMSRRAASGTLPAMVLSGPWRRRRALRRKAARVLAEAGADKPAVTVLLLMPGILPHRICLTPGGWWEQSGGTQGPSLPDDPVALWLAYSARIRREAGLIVMRRNQNHHMTVACPTDELQAYLP</sequence>
<dbReference type="EMBL" id="CP030918">
    <property type="protein sequence ID" value="AXC48714.1"/>
    <property type="molecule type" value="Genomic_DNA"/>
</dbReference>
<name>A0A344PH59_9RHOB</name>
<evidence type="ECO:0000259" key="4">
    <source>
        <dbReference type="Pfam" id="PF00535"/>
    </source>
</evidence>
<dbReference type="InterPro" id="IPR029044">
    <property type="entry name" value="Nucleotide-diphossugar_trans"/>
</dbReference>
<dbReference type="AlphaFoldDB" id="A0A344PH59"/>
<keyword evidence="6" id="KW-1185">Reference proteome</keyword>
<evidence type="ECO:0000256" key="1">
    <source>
        <dbReference type="ARBA" id="ARBA00006739"/>
    </source>
</evidence>